<dbReference type="SUPFAM" id="SSF53756">
    <property type="entry name" value="UDP-Glycosyltransferase/glycogen phosphorylase"/>
    <property type="match status" value="1"/>
</dbReference>
<keyword evidence="3" id="KW-0808">Transferase</keyword>
<dbReference type="PANTHER" id="PTHR48050:SF13">
    <property type="entry name" value="STEROL 3-BETA-GLUCOSYLTRANSFERASE UGT80A2"/>
    <property type="match status" value="1"/>
</dbReference>
<comment type="caution">
    <text evidence="3">The sequence shown here is derived from an EMBL/GenBank/DDBJ whole genome shotgun (WGS) entry which is preliminary data.</text>
</comment>
<dbReference type="EMBL" id="QZFU01000019">
    <property type="protein sequence ID" value="RJO75051.1"/>
    <property type="molecule type" value="Genomic_DNA"/>
</dbReference>
<evidence type="ECO:0000313" key="3">
    <source>
        <dbReference type="EMBL" id="RJO75051.1"/>
    </source>
</evidence>
<dbReference type="InterPro" id="IPR050426">
    <property type="entry name" value="Glycosyltransferase_28"/>
</dbReference>
<dbReference type="Pfam" id="PF06722">
    <property type="entry name" value="EryCIII-like_C"/>
    <property type="match status" value="1"/>
</dbReference>
<dbReference type="InterPro" id="IPR010610">
    <property type="entry name" value="EryCIII-like_C"/>
</dbReference>
<dbReference type="Gene3D" id="3.40.50.2000">
    <property type="entry name" value="Glycogen Phosphorylase B"/>
    <property type="match status" value="2"/>
</dbReference>
<feature type="domain" description="Erythromycin biosynthesis protein CIII-like C-terminal" evidence="2">
    <location>
        <begin position="265"/>
        <end position="394"/>
    </location>
</feature>
<sequence>MTKILACTAPVHGHLYPIAPVLAELVSRGHEVTALTLPGVEEDLAPLGIRTLELPPEVVGRRLDGWGDRARILALRADVHALIERIPAEIEALRAAIIAERPQALLLDITAVGAHIYAATSGLPWAAFAPKLLPLPSRDSPPYGPGLIPKPGPLGGIRDRAVRWALSRRWDNALPRLNHLRQYYGLDELDHCVDCLRQPPLLLNFTAPPFEDAHTDWPASVHQIGPSLWSPDAEIPDWLAEIDRPLAVVTCSTEFQDDGRLAQLAMDALADSDLFTVVTSGAIDPEFFAAPRNAKVVRFLPHHLLLPRAAVVVTHGGMGITQKALAAGVPVCVVPFGRGQAEVARRVVGNGAGSRVCKQRLRIATLRAGIDAARACAAGAEQVAAGFLAAGGPRRGADLLEQHFTPPPPRRARTRPQRHLDRRRRPPLIAPAEPTPLVGLSDDAGLTELGQ</sequence>
<dbReference type="InterPro" id="IPR002213">
    <property type="entry name" value="UDP_glucos_trans"/>
</dbReference>
<dbReference type="PANTHER" id="PTHR48050">
    <property type="entry name" value="STEROL 3-BETA-GLUCOSYLTRANSFERASE"/>
    <property type="match status" value="1"/>
</dbReference>
<dbReference type="Proteomes" id="UP000266677">
    <property type="component" value="Unassembled WGS sequence"/>
</dbReference>
<name>A0A3A4KK43_9NOCA</name>
<feature type="region of interest" description="Disordered" evidence="1">
    <location>
        <begin position="398"/>
        <end position="451"/>
    </location>
</feature>
<proteinExistence type="predicted"/>
<protein>
    <submittedName>
        <fullName evidence="3">Glycosyltransferase</fullName>
    </submittedName>
</protein>
<feature type="compositionally biased region" description="Basic residues" evidence="1">
    <location>
        <begin position="410"/>
        <end position="426"/>
    </location>
</feature>
<dbReference type="GO" id="GO:0016758">
    <property type="term" value="F:hexosyltransferase activity"/>
    <property type="evidence" value="ECO:0007669"/>
    <property type="project" value="UniProtKB-ARBA"/>
</dbReference>
<organism evidence="3 4">
    <name type="scientific">Nocardia panacis</name>
    <dbReference type="NCBI Taxonomy" id="2340916"/>
    <lineage>
        <taxon>Bacteria</taxon>
        <taxon>Bacillati</taxon>
        <taxon>Actinomycetota</taxon>
        <taxon>Actinomycetes</taxon>
        <taxon>Mycobacteriales</taxon>
        <taxon>Nocardiaceae</taxon>
        <taxon>Nocardia</taxon>
    </lineage>
</organism>
<evidence type="ECO:0000259" key="2">
    <source>
        <dbReference type="Pfam" id="PF06722"/>
    </source>
</evidence>
<dbReference type="GO" id="GO:0017000">
    <property type="term" value="P:antibiotic biosynthetic process"/>
    <property type="evidence" value="ECO:0007669"/>
    <property type="project" value="UniProtKB-ARBA"/>
</dbReference>
<dbReference type="OrthoDB" id="6620093at2"/>
<dbReference type="RefSeq" id="WP_120041924.1">
    <property type="nucleotide sequence ID" value="NZ_QZFU01000019.1"/>
</dbReference>
<reference evidence="3 4" key="1">
    <citation type="submission" date="2018-09" db="EMBL/GenBank/DDBJ databases">
        <title>YIM PH21274 draft genome.</title>
        <authorList>
            <person name="Miao C."/>
        </authorList>
    </citation>
    <scope>NUCLEOTIDE SEQUENCE [LARGE SCALE GENOMIC DNA]</scope>
    <source>
        <strain evidence="3 4">YIM PH 21724</strain>
    </source>
</reference>
<dbReference type="CDD" id="cd03784">
    <property type="entry name" value="GT1_Gtf-like"/>
    <property type="match status" value="1"/>
</dbReference>
<evidence type="ECO:0000313" key="4">
    <source>
        <dbReference type="Proteomes" id="UP000266677"/>
    </source>
</evidence>
<keyword evidence="4" id="KW-1185">Reference proteome</keyword>
<dbReference type="AlphaFoldDB" id="A0A3A4KK43"/>
<evidence type="ECO:0000256" key="1">
    <source>
        <dbReference type="SAM" id="MobiDB-lite"/>
    </source>
</evidence>
<accession>A0A3A4KK43</accession>
<dbReference type="GO" id="GO:0008194">
    <property type="term" value="F:UDP-glycosyltransferase activity"/>
    <property type="evidence" value="ECO:0007669"/>
    <property type="project" value="InterPro"/>
</dbReference>
<gene>
    <name evidence="3" type="ORF">D5S18_16825</name>
</gene>